<name>A0A8H4Q6Y6_9HYPO</name>
<protein>
    <submittedName>
        <fullName evidence="2">Uncharacterized protein</fullName>
    </submittedName>
</protein>
<gene>
    <name evidence="2" type="ORF">GQ602_004259</name>
</gene>
<sequence length="83" mass="9527">MDHLLKSAWRQNPYRLLRQSGVNSERKCNRIYSGSFCFLVFSGYSGACDHFIFIILGDCFTSKAKRLELALLHLPLSTSRNVQ</sequence>
<comment type="caution">
    <text evidence="2">The sequence shown here is derived from an EMBL/GenBank/DDBJ whole genome shotgun (WGS) entry which is preliminary data.</text>
</comment>
<keyword evidence="1" id="KW-0812">Transmembrane</keyword>
<dbReference type="Proteomes" id="UP000562929">
    <property type="component" value="Unassembled WGS sequence"/>
</dbReference>
<dbReference type="EMBL" id="JAACLJ010000004">
    <property type="protein sequence ID" value="KAF4587566.1"/>
    <property type="molecule type" value="Genomic_DNA"/>
</dbReference>
<dbReference type="AlphaFoldDB" id="A0A8H4Q6Y6"/>
<keyword evidence="1" id="KW-1133">Transmembrane helix</keyword>
<keyword evidence="3" id="KW-1185">Reference proteome</keyword>
<accession>A0A8H4Q6Y6</accession>
<evidence type="ECO:0000313" key="2">
    <source>
        <dbReference type="EMBL" id="KAF4587566.1"/>
    </source>
</evidence>
<organism evidence="2 3">
    <name type="scientific">Ophiocordyceps camponoti-floridani</name>
    <dbReference type="NCBI Taxonomy" id="2030778"/>
    <lineage>
        <taxon>Eukaryota</taxon>
        <taxon>Fungi</taxon>
        <taxon>Dikarya</taxon>
        <taxon>Ascomycota</taxon>
        <taxon>Pezizomycotina</taxon>
        <taxon>Sordariomycetes</taxon>
        <taxon>Hypocreomycetidae</taxon>
        <taxon>Hypocreales</taxon>
        <taxon>Ophiocordycipitaceae</taxon>
        <taxon>Ophiocordyceps</taxon>
    </lineage>
</organism>
<evidence type="ECO:0000256" key="1">
    <source>
        <dbReference type="SAM" id="Phobius"/>
    </source>
</evidence>
<feature type="transmembrane region" description="Helical" evidence="1">
    <location>
        <begin position="31"/>
        <end position="56"/>
    </location>
</feature>
<proteinExistence type="predicted"/>
<reference evidence="2 3" key="1">
    <citation type="journal article" date="2020" name="G3 (Bethesda)">
        <title>Genetic Underpinnings of Host Manipulation by Ophiocordyceps as Revealed by Comparative Transcriptomics.</title>
        <authorList>
            <person name="Will I."/>
            <person name="Das B."/>
            <person name="Trinh T."/>
            <person name="Brachmann A."/>
            <person name="Ohm R.A."/>
            <person name="de Bekker C."/>
        </authorList>
    </citation>
    <scope>NUCLEOTIDE SEQUENCE [LARGE SCALE GENOMIC DNA]</scope>
    <source>
        <strain evidence="2 3">EC05</strain>
    </source>
</reference>
<evidence type="ECO:0000313" key="3">
    <source>
        <dbReference type="Proteomes" id="UP000562929"/>
    </source>
</evidence>
<keyword evidence="1" id="KW-0472">Membrane</keyword>